<dbReference type="EMBL" id="CP117826">
    <property type="protein sequence ID" value="XCC61610.1"/>
    <property type="molecule type" value="Genomic_DNA"/>
</dbReference>
<evidence type="ECO:0000259" key="1">
    <source>
        <dbReference type="Pfam" id="PF06445"/>
    </source>
</evidence>
<dbReference type="Pfam" id="PF06445">
    <property type="entry name" value="GyrI-like"/>
    <property type="match status" value="1"/>
</dbReference>
<dbReference type="Gene3D" id="3.20.80.10">
    <property type="entry name" value="Regulatory factor, effector binding domain"/>
    <property type="match status" value="1"/>
</dbReference>
<dbReference type="AlphaFoldDB" id="A0AAU8A616"/>
<gene>
    <name evidence="2" type="ORF">PUP29_08740</name>
</gene>
<sequence>MPEKFDYKKEYKDLYLPKTKPALIDVPPICFIMADGKGAPGGEEYQSALHALYALTFTIKMSRMSGRQPEGYFEYVVPPLEGLWHGEPGWFERGDREKWLWTSMIRQPEFVTQEVFEWAAEECRRKKPDADVSRVRLETFREGLCVQAMHIGPYAKEGETLGLLRRFMEENGLEDMTGSERKHHEIYLGDPRRTAPERLRTVLRLPVERKRI</sequence>
<name>A0AAU8A616_9FIRM</name>
<dbReference type="InterPro" id="IPR029442">
    <property type="entry name" value="GyrI-like"/>
</dbReference>
<accession>A0AAU8A616</accession>
<feature type="domain" description="GyrI-like small molecule binding" evidence="1">
    <location>
        <begin position="20"/>
        <end position="207"/>
    </location>
</feature>
<dbReference type="InterPro" id="IPR008319">
    <property type="entry name" value="GyrI-like_CCH_Lin2189-like"/>
</dbReference>
<reference evidence="2" key="1">
    <citation type="submission" date="2023-02" db="EMBL/GenBank/DDBJ databases">
        <title>Gut commensal Christensenella minuta modulates host metabolism via a new class of secondary bile acids.</title>
        <authorList>
            <person name="Liu C."/>
        </authorList>
    </citation>
    <scope>NUCLEOTIDE SEQUENCE</scope>
    <source>
        <strain evidence="2">CA70</strain>
    </source>
</reference>
<organism evidence="2">
    <name type="scientific">Christensenella massiliensis</name>
    <dbReference type="NCBI Taxonomy" id="1805714"/>
    <lineage>
        <taxon>Bacteria</taxon>
        <taxon>Bacillati</taxon>
        <taxon>Bacillota</taxon>
        <taxon>Clostridia</taxon>
        <taxon>Christensenellales</taxon>
        <taxon>Christensenellaceae</taxon>
        <taxon>Christensenella</taxon>
    </lineage>
</organism>
<dbReference type="SUPFAM" id="SSF55136">
    <property type="entry name" value="Probable bacterial effector-binding domain"/>
    <property type="match status" value="1"/>
</dbReference>
<protein>
    <submittedName>
        <fullName evidence="2">GyrI-like domain-containing protein</fullName>
    </submittedName>
</protein>
<dbReference type="PIRSF" id="PIRSF031644">
    <property type="entry name" value="UCP031644"/>
    <property type="match status" value="1"/>
</dbReference>
<dbReference type="RefSeq" id="WP_353423012.1">
    <property type="nucleotide sequence ID" value="NZ_CP117826.1"/>
</dbReference>
<dbReference type="InterPro" id="IPR011256">
    <property type="entry name" value="Reg_factor_effector_dom_sf"/>
</dbReference>
<evidence type="ECO:0000313" key="2">
    <source>
        <dbReference type="EMBL" id="XCC61610.1"/>
    </source>
</evidence>
<proteinExistence type="predicted"/>